<keyword evidence="2 3" id="KW-0175">Coiled coil</keyword>
<dbReference type="GO" id="GO:0034452">
    <property type="term" value="F:dynactin binding"/>
    <property type="evidence" value="ECO:0007669"/>
    <property type="project" value="TreeGrafter"/>
</dbReference>
<keyword evidence="5" id="KW-1185">Reference proteome</keyword>
<name>A0A9R0D008_SPOFR</name>
<accession>A0A9R0D008</accession>
<feature type="coiled-coil region" evidence="3">
    <location>
        <begin position="110"/>
        <end position="245"/>
    </location>
</feature>
<gene>
    <name evidence="6" type="primary">LOC118266413</name>
</gene>
<evidence type="ECO:0000256" key="2">
    <source>
        <dbReference type="ARBA" id="ARBA00023054"/>
    </source>
</evidence>
<dbReference type="Proteomes" id="UP000829999">
    <property type="component" value="Chromosome 7"/>
</dbReference>
<protein>
    <submittedName>
        <fullName evidence="6">Protein bicaudal D isoform X1</fullName>
    </submittedName>
</protein>
<evidence type="ECO:0000256" key="3">
    <source>
        <dbReference type="SAM" id="Coils"/>
    </source>
</evidence>
<dbReference type="GO" id="GO:0005829">
    <property type="term" value="C:cytosol"/>
    <property type="evidence" value="ECO:0007669"/>
    <property type="project" value="TreeGrafter"/>
</dbReference>
<feature type="coiled-coil region" evidence="3">
    <location>
        <begin position="11"/>
        <end position="73"/>
    </location>
</feature>
<feature type="coiled-coil region" evidence="3">
    <location>
        <begin position="307"/>
        <end position="341"/>
    </location>
</feature>
<dbReference type="AlphaFoldDB" id="A0A9R0D008"/>
<evidence type="ECO:0000313" key="5">
    <source>
        <dbReference type="Proteomes" id="UP000829999"/>
    </source>
</evidence>
<dbReference type="GO" id="GO:0070507">
    <property type="term" value="P:regulation of microtubule cytoskeleton organization"/>
    <property type="evidence" value="ECO:0007669"/>
    <property type="project" value="TreeGrafter"/>
</dbReference>
<dbReference type="PANTHER" id="PTHR31233:SF6">
    <property type="entry name" value="PROTEIN BICAUDAL D"/>
    <property type="match status" value="1"/>
</dbReference>
<reference evidence="6" key="1">
    <citation type="submission" date="2025-08" db="UniProtKB">
        <authorList>
            <consortium name="RefSeq"/>
        </authorList>
    </citation>
    <scope>IDENTIFICATION</scope>
    <source>
        <tissue evidence="6">Whole larval tissue</tissue>
    </source>
</reference>
<comment type="similarity">
    <text evidence="1">Belongs to the BicD family.</text>
</comment>
<dbReference type="GeneID" id="118266413"/>
<organism evidence="5 6">
    <name type="scientific">Spodoptera frugiperda</name>
    <name type="common">Fall armyworm</name>
    <dbReference type="NCBI Taxonomy" id="7108"/>
    <lineage>
        <taxon>Eukaryota</taxon>
        <taxon>Metazoa</taxon>
        <taxon>Ecdysozoa</taxon>
        <taxon>Arthropoda</taxon>
        <taxon>Hexapoda</taxon>
        <taxon>Insecta</taxon>
        <taxon>Pterygota</taxon>
        <taxon>Neoptera</taxon>
        <taxon>Endopterygota</taxon>
        <taxon>Lepidoptera</taxon>
        <taxon>Glossata</taxon>
        <taxon>Ditrysia</taxon>
        <taxon>Noctuoidea</taxon>
        <taxon>Noctuidae</taxon>
        <taxon>Amphipyrinae</taxon>
        <taxon>Spodoptera</taxon>
    </lineage>
</organism>
<sequence length="746" mass="81840">MAATAQSDLSIAELKAEIERLGRELDQASSEKIQSAQLGLVLLEEKSSLQQRCDELESLYENTKHELEITQEALMKLDTTQKVTTRSGIEQENALLNESAAMESSLTLQILELESESKQLRHELDRVVSERDRLLAESSELGQDKATRESERAALRAELREARQREQRLLVDIGDLEDENISLQKQVSALRSSQVEFEGLKHEVRQLREEAENARAMAEETAALRRIAERQLAEALEALQAEREAKFAAKKELDAHLSREAAYNITNLAYSIRGMPEDGTEDEGEPGGSSSAELASAMGDHHADLFSEVHLHEISRLEKQLEQAHNENSQLQTSMRAAQVTAESESAAAALLRAGLTRAASRVSALHALHSDCAPIEDEKVDSGGVSARAAKWLTWWRVSGGELSGLAALLAELAAGAPGSDSAAALQRAQLAQLADRVAEAEVRCAALQADADLLRTLAGGAGRALSTAGPALLSAAETLAQIYHHVCAVNGTQPERVLLEHAGQGDAGAGEGRGAEAEALALAAGELEGLRAAAGVARSADTLLDQLTHLRTALDTALDSRNRHQPGILNDHYFKPRVPYYTPIKRQKEQNNCKQKIADTKRKLHNLITHLQSLEIETIEKEDNNNYSSRSVKEITDYYENITKISQDNDCSSNLKDTSFDHWSKKISLRTKHPFAPFPNTTIPIHNPNVIMNNTVNLHSLWKNTMLHGNVYCKNVPSHRSPSGIKTSLRSSLVTCVMMLQYIL</sequence>
<dbReference type="PANTHER" id="PTHR31233">
    <property type="entry name" value="BICAUDAL D FAMILY MEMBER"/>
    <property type="match status" value="1"/>
</dbReference>
<evidence type="ECO:0000256" key="1">
    <source>
        <dbReference type="ARBA" id="ARBA00010061"/>
    </source>
</evidence>
<feature type="region of interest" description="Disordered" evidence="4">
    <location>
        <begin position="274"/>
        <end position="294"/>
    </location>
</feature>
<dbReference type="GO" id="GO:0008093">
    <property type="term" value="F:cytoskeletal anchor activity"/>
    <property type="evidence" value="ECO:0007669"/>
    <property type="project" value="InterPro"/>
</dbReference>
<dbReference type="GO" id="GO:0070840">
    <property type="term" value="F:dynein complex binding"/>
    <property type="evidence" value="ECO:0007669"/>
    <property type="project" value="InterPro"/>
</dbReference>
<evidence type="ECO:0000313" key="6">
    <source>
        <dbReference type="RefSeq" id="XP_035435755.2"/>
    </source>
</evidence>
<dbReference type="CTD" id="35051"/>
<feature type="coiled-coil region" evidence="3">
    <location>
        <begin position="425"/>
        <end position="452"/>
    </location>
</feature>
<dbReference type="Pfam" id="PF09730">
    <property type="entry name" value="BicD"/>
    <property type="match status" value="2"/>
</dbReference>
<proteinExistence type="inferred from homology"/>
<dbReference type="OrthoDB" id="10069295at2759"/>
<dbReference type="RefSeq" id="XP_035435755.2">
    <property type="nucleotide sequence ID" value="XM_035579862.2"/>
</dbReference>
<dbReference type="InterPro" id="IPR018477">
    <property type="entry name" value="BICD"/>
</dbReference>
<evidence type="ECO:0000256" key="4">
    <source>
        <dbReference type="SAM" id="MobiDB-lite"/>
    </source>
</evidence>
<dbReference type="GO" id="GO:0005794">
    <property type="term" value="C:Golgi apparatus"/>
    <property type="evidence" value="ECO:0007669"/>
    <property type="project" value="TreeGrafter"/>
</dbReference>
<dbReference type="GO" id="GO:0072393">
    <property type="term" value="P:microtubule anchoring at microtubule organizing center"/>
    <property type="evidence" value="ECO:0007669"/>
    <property type="project" value="TreeGrafter"/>
</dbReference>